<dbReference type="EMBL" id="BGPR01006661">
    <property type="protein sequence ID" value="GBN20802.1"/>
    <property type="molecule type" value="Genomic_DNA"/>
</dbReference>
<proteinExistence type="predicted"/>
<feature type="region of interest" description="Disordered" evidence="1">
    <location>
        <begin position="69"/>
        <end position="102"/>
    </location>
</feature>
<evidence type="ECO:0000313" key="3">
    <source>
        <dbReference type="Proteomes" id="UP000499080"/>
    </source>
</evidence>
<sequence>MAGYGRLRSQSVKPAGMRTAVNGFKQTGIFPLNIDIFPDHLFDPSVSTDRPVPPDATIILEGNLFPEADLVPAENPSPGSRSRSRSGQNYRRKPYFTNLEKA</sequence>
<feature type="compositionally biased region" description="Low complexity" evidence="1">
    <location>
        <begin position="76"/>
        <end position="87"/>
    </location>
</feature>
<name>A0A4Y2M208_ARAVE</name>
<dbReference type="AlphaFoldDB" id="A0A4Y2M208"/>
<gene>
    <name evidence="2" type="ORF">AVEN_168682_1</name>
</gene>
<keyword evidence="3" id="KW-1185">Reference proteome</keyword>
<dbReference type="OrthoDB" id="6115549at2759"/>
<accession>A0A4Y2M208</accession>
<evidence type="ECO:0000256" key="1">
    <source>
        <dbReference type="SAM" id="MobiDB-lite"/>
    </source>
</evidence>
<comment type="caution">
    <text evidence="2">The sequence shown here is derived from an EMBL/GenBank/DDBJ whole genome shotgun (WGS) entry which is preliminary data.</text>
</comment>
<dbReference type="Proteomes" id="UP000499080">
    <property type="component" value="Unassembled WGS sequence"/>
</dbReference>
<organism evidence="2 3">
    <name type="scientific">Araneus ventricosus</name>
    <name type="common">Orbweaver spider</name>
    <name type="synonym">Epeira ventricosa</name>
    <dbReference type="NCBI Taxonomy" id="182803"/>
    <lineage>
        <taxon>Eukaryota</taxon>
        <taxon>Metazoa</taxon>
        <taxon>Ecdysozoa</taxon>
        <taxon>Arthropoda</taxon>
        <taxon>Chelicerata</taxon>
        <taxon>Arachnida</taxon>
        <taxon>Araneae</taxon>
        <taxon>Araneomorphae</taxon>
        <taxon>Entelegynae</taxon>
        <taxon>Araneoidea</taxon>
        <taxon>Araneidae</taxon>
        <taxon>Araneus</taxon>
    </lineage>
</organism>
<protein>
    <submittedName>
        <fullName evidence="2">Uncharacterized protein</fullName>
    </submittedName>
</protein>
<reference evidence="2 3" key="1">
    <citation type="journal article" date="2019" name="Sci. Rep.">
        <title>Orb-weaving spider Araneus ventricosus genome elucidates the spidroin gene catalogue.</title>
        <authorList>
            <person name="Kono N."/>
            <person name="Nakamura H."/>
            <person name="Ohtoshi R."/>
            <person name="Moran D.A.P."/>
            <person name="Shinohara A."/>
            <person name="Yoshida Y."/>
            <person name="Fujiwara M."/>
            <person name="Mori M."/>
            <person name="Tomita M."/>
            <person name="Arakawa K."/>
        </authorList>
    </citation>
    <scope>NUCLEOTIDE SEQUENCE [LARGE SCALE GENOMIC DNA]</scope>
</reference>
<evidence type="ECO:0000313" key="2">
    <source>
        <dbReference type="EMBL" id="GBN20802.1"/>
    </source>
</evidence>